<evidence type="ECO:0000313" key="3">
    <source>
        <dbReference type="Proteomes" id="UP000530564"/>
    </source>
</evidence>
<dbReference type="EMBL" id="JACIDK010000013">
    <property type="protein sequence ID" value="MBB3893564.1"/>
    <property type="molecule type" value="Genomic_DNA"/>
</dbReference>
<reference evidence="2 3" key="1">
    <citation type="submission" date="2020-08" db="EMBL/GenBank/DDBJ databases">
        <title>Genomic Encyclopedia of Type Strains, Phase IV (KMG-IV): sequencing the most valuable type-strain genomes for metagenomic binning, comparative biology and taxonomic classification.</title>
        <authorList>
            <person name="Goeker M."/>
        </authorList>
    </citation>
    <scope>NUCLEOTIDE SEQUENCE [LARGE SCALE GENOMIC DNA]</scope>
    <source>
        <strain evidence="2 3">DSM 21793</strain>
    </source>
</reference>
<dbReference type="GO" id="GO:0003677">
    <property type="term" value="F:DNA binding"/>
    <property type="evidence" value="ECO:0007669"/>
    <property type="project" value="InterPro"/>
</dbReference>
<name>A0A840A5K9_9CAUL</name>
<keyword evidence="3" id="KW-1185">Reference proteome</keyword>
<evidence type="ECO:0000259" key="1">
    <source>
        <dbReference type="Pfam" id="PF13545"/>
    </source>
</evidence>
<dbReference type="Pfam" id="PF13545">
    <property type="entry name" value="HTH_Crp_2"/>
    <property type="match status" value="1"/>
</dbReference>
<dbReference type="InterPro" id="IPR036388">
    <property type="entry name" value="WH-like_DNA-bd_sf"/>
</dbReference>
<organism evidence="2 3">
    <name type="scientific">Phenylobacterium haematophilum</name>
    <dbReference type="NCBI Taxonomy" id="98513"/>
    <lineage>
        <taxon>Bacteria</taxon>
        <taxon>Pseudomonadati</taxon>
        <taxon>Pseudomonadota</taxon>
        <taxon>Alphaproteobacteria</taxon>
        <taxon>Caulobacterales</taxon>
        <taxon>Caulobacteraceae</taxon>
        <taxon>Phenylobacterium</taxon>
    </lineage>
</organism>
<dbReference type="GO" id="GO:0006355">
    <property type="term" value="P:regulation of DNA-templated transcription"/>
    <property type="evidence" value="ECO:0007669"/>
    <property type="project" value="InterPro"/>
</dbReference>
<dbReference type="Gene3D" id="1.10.10.10">
    <property type="entry name" value="Winged helix-like DNA-binding domain superfamily/Winged helix DNA-binding domain"/>
    <property type="match status" value="1"/>
</dbReference>
<evidence type="ECO:0000313" key="2">
    <source>
        <dbReference type="EMBL" id="MBB3893564.1"/>
    </source>
</evidence>
<gene>
    <name evidence="2" type="ORF">GGQ61_004312</name>
</gene>
<comment type="caution">
    <text evidence="2">The sequence shown here is derived from an EMBL/GenBank/DDBJ whole genome shotgun (WGS) entry which is preliminary data.</text>
</comment>
<protein>
    <submittedName>
        <fullName evidence="2">DeoR/GlpR family transcriptional regulator of sugar metabolism</fullName>
    </submittedName>
</protein>
<sequence length="43" mass="4714">MIGVSRQTINKELKGLERAGMLQLAYGRIVARDAQQLRTAGEA</sequence>
<dbReference type="InterPro" id="IPR012318">
    <property type="entry name" value="HTH_CRP"/>
</dbReference>
<dbReference type="SUPFAM" id="SSF46785">
    <property type="entry name" value="Winged helix' DNA-binding domain"/>
    <property type="match status" value="1"/>
</dbReference>
<dbReference type="AlphaFoldDB" id="A0A840A5K9"/>
<dbReference type="RefSeq" id="WP_183777063.1">
    <property type="nucleotide sequence ID" value="NZ_JACIDK010000013.1"/>
</dbReference>
<dbReference type="InterPro" id="IPR036390">
    <property type="entry name" value="WH_DNA-bd_sf"/>
</dbReference>
<proteinExistence type="predicted"/>
<feature type="domain" description="HTH crp-type" evidence="1">
    <location>
        <begin position="1"/>
        <end position="38"/>
    </location>
</feature>
<dbReference type="Proteomes" id="UP000530564">
    <property type="component" value="Unassembled WGS sequence"/>
</dbReference>
<accession>A0A840A5K9</accession>